<proteinExistence type="predicted"/>
<evidence type="ECO:0000256" key="1">
    <source>
        <dbReference type="SAM" id="Phobius"/>
    </source>
</evidence>
<feature type="transmembrane region" description="Helical" evidence="1">
    <location>
        <begin position="34"/>
        <end position="64"/>
    </location>
</feature>
<accession>A0A558A5U3</accession>
<gene>
    <name evidence="2" type="ORF">FNH06_23285</name>
</gene>
<keyword evidence="1" id="KW-0812">Transmembrane</keyword>
<feature type="transmembrane region" description="Helical" evidence="1">
    <location>
        <begin position="76"/>
        <end position="98"/>
    </location>
</feature>
<protein>
    <recommendedName>
        <fullName evidence="4">Major facilitator superfamily (MFS) profile domain-containing protein</fullName>
    </recommendedName>
</protein>
<evidence type="ECO:0008006" key="4">
    <source>
        <dbReference type="Google" id="ProtNLM"/>
    </source>
</evidence>
<sequence>MRLALASVALGAVGVVFAVSTWVTWLIIQPGDPTPLTIVVALVLGALWVVVLGAAVLALIFGFVGRAAGGLAKAGIGLGVVAMLLALGGAVAFVAAAADWTPVVAR</sequence>
<evidence type="ECO:0000313" key="2">
    <source>
        <dbReference type="EMBL" id="TVT19639.1"/>
    </source>
</evidence>
<name>A0A558A5U3_9PSEU</name>
<keyword evidence="3" id="KW-1185">Reference proteome</keyword>
<dbReference type="EMBL" id="VJZA01000044">
    <property type="protein sequence ID" value="TVT19639.1"/>
    <property type="molecule type" value="Genomic_DNA"/>
</dbReference>
<dbReference type="Proteomes" id="UP000318578">
    <property type="component" value="Unassembled WGS sequence"/>
</dbReference>
<dbReference type="RefSeq" id="WP_144642006.1">
    <property type="nucleotide sequence ID" value="NZ_BNAX01000002.1"/>
</dbReference>
<comment type="caution">
    <text evidence="2">The sequence shown here is derived from an EMBL/GenBank/DDBJ whole genome shotgun (WGS) entry which is preliminary data.</text>
</comment>
<evidence type="ECO:0000313" key="3">
    <source>
        <dbReference type="Proteomes" id="UP000318578"/>
    </source>
</evidence>
<dbReference type="AlphaFoldDB" id="A0A558A5U3"/>
<keyword evidence="1" id="KW-0472">Membrane</keyword>
<keyword evidence="1" id="KW-1133">Transmembrane helix</keyword>
<organism evidence="2 3">
    <name type="scientific">Amycolatopsis acidiphila</name>
    <dbReference type="NCBI Taxonomy" id="715473"/>
    <lineage>
        <taxon>Bacteria</taxon>
        <taxon>Bacillati</taxon>
        <taxon>Actinomycetota</taxon>
        <taxon>Actinomycetes</taxon>
        <taxon>Pseudonocardiales</taxon>
        <taxon>Pseudonocardiaceae</taxon>
        <taxon>Amycolatopsis</taxon>
    </lineage>
</organism>
<reference evidence="2 3" key="1">
    <citation type="submission" date="2019-07" db="EMBL/GenBank/DDBJ databases">
        <title>New species of Amycolatopsis and Streptomyces.</title>
        <authorList>
            <person name="Duangmal K."/>
            <person name="Teo W.F.A."/>
            <person name="Lipun K."/>
        </authorList>
    </citation>
    <scope>NUCLEOTIDE SEQUENCE [LARGE SCALE GENOMIC DNA]</scope>
    <source>
        <strain evidence="2 3">JCM 30562</strain>
    </source>
</reference>